<dbReference type="GO" id="GO:0006865">
    <property type="term" value="P:amino acid transport"/>
    <property type="evidence" value="ECO:0007669"/>
    <property type="project" value="UniProtKB-KW"/>
</dbReference>
<dbReference type="CDD" id="cd06261">
    <property type="entry name" value="TM_PBP2"/>
    <property type="match status" value="1"/>
</dbReference>
<dbReference type="EMBL" id="CP000510">
    <property type="protein sequence ID" value="ABM02274.1"/>
    <property type="molecule type" value="Genomic_DNA"/>
</dbReference>
<evidence type="ECO:0000256" key="9">
    <source>
        <dbReference type="RuleBase" id="RU363032"/>
    </source>
</evidence>
<evidence type="ECO:0000256" key="7">
    <source>
        <dbReference type="ARBA" id="ARBA00022989"/>
    </source>
</evidence>
<dbReference type="PANTHER" id="PTHR30614:SF0">
    <property type="entry name" value="L-CYSTINE TRANSPORT SYSTEM PERMEASE PROTEIN TCYL"/>
    <property type="match status" value="1"/>
</dbReference>
<dbReference type="InterPro" id="IPR000515">
    <property type="entry name" value="MetI-like"/>
</dbReference>
<dbReference type="KEGG" id="pin:Ping_0413"/>
<dbReference type="PANTHER" id="PTHR30614">
    <property type="entry name" value="MEMBRANE COMPONENT OF AMINO ACID ABC TRANSPORTER"/>
    <property type="match status" value="1"/>
</dbReference>
<keyword evidence="7 9" id="KW-1133">Transmembrane helix</keyword>
<evidence type="ECO:0000256" key="1">
    <source>
        <dbReference type="ARBA" id="ARBA00004429"/>
    </source>
</evidence>
<feature type="transmembrane region" description="Helical" evidence="9">
    <location>
        <begin position="88"/>
        <end position="109"/>
    </location>
</feature>
<organism evidence="11 12">
    <name type="scientific">Psychromonas ingrahamii (strain DSM 17664 / CCUG 51855 / 37)</name>
    <dbReference type="NCBI Taxonomy" id="357804"/>
    <lineage>
        <taxon>Bacteria</taxon>
        <taxon>Pseudomonadati</taxon>
        <taxon>Pseudomonadota</taxon>
        <taxon>Gammaproteobacteria</taxon>
        <taxon>Alteromonadales</taxon>
        <taxon>Psychromonadaceae</taxon>
        <taxon>Psychromonas</taxon>
    </lineage>
</organism>
<feature type="transmembrane region" description="Helical" evidence="9">
    <location>
        <begin position="56"/>
        <end position="76"/>
    </location>
</feature>
<dbReference type="GO" id="GO:0022857">
    <property type="term" value="F:transmembrane transporter activity"/>
    <property type="evidence" value="ECO:0007669"/>
    <property type="project" value="InterPro"/>
</dbReference>
<accession>A1SS09</accession>
<dbReference type="NCBIfam" id="TIGR01726">
    <property type="entry name" value="HEQRo_perm_3TM"/>
    <property type="match status" value="1"/>
</dbReference>
<dbReference type="SUPFAM" id="SSF161098">
    <property type="entry name" value="MetI-like"/>
    <property type="match status" value="1"/>
</dbReference>
<evidence type="ECO:0000256" key="5">
    <source>
        <dbReference type="ARBA" id="ARBA00022692"/>
    </source>
</evidence>
<feature type="domain" description="ABC transmembrane type-1" evidence="10">
    <location>
        <begin position="18"/>
        <end position="206"/>
    </location>
</feature>
<feature type="transmembrane region" description="Helical" evidence="9">
    <location>
        <begin position="184"/>
        <end position="205"/>
    </location>
</feature>
<name>A1SS09_PSYIN</name>
<sequence>MDQWQIIWEARELISSGLMNTLYLVLISMALSIPLGALAAIVVIESPGWRKIFQEFFDLLRCVPFLLLAYVMYYGLPSLGVRLSPWESGIVTLVLYNMAYFVEIFVTAYKAISRADVEAADAYGFSSLQKYRHVIFPQIVLISAPLVGNQIITAMRDSALLMIITVQELTFAANFISVNHFIPFLPFVVAVALYTLITLVVERGVASISNVRKRCYG</sequence>
<dbReference type="HOGENOM" id="CLU_019602_1_1_6"/>
<evidence type="ECO:0000256" key="8">
    <source>
        <dbReference type="ARBA" id="ARBA00023136"/>
    </source>
</evidence>
<gene>
    <name evidence="11" type="ordered locus">Ping_0413</name>
</gene>
<evidence type="ECO:0000313" key="12">
    <source>
        <dbReference type="Proteomes" id="UP000000639"/>
    </source>
</evidence>
<dbReference type="RefSeq" id="WP_011768833.1">
    <property type="nucleotide sequence ID" value="NC_008709.1"/>
</dbReference>
<dbReference type="PROSITE" id="PS50928">
    <property type="entry name" value="ABC_TM1"/>
    <property type="match status" value="1"/>
</dbReference>
<dbReference type="eggNOG" id="COG0765">
    <property type="taxonomic scope" value="Bacteria"/>
</dbReference>
<dbReference type="InterPro" id="IPR010065">
    <property type="entry name" value="AA_ABC_transptr_permease_3TM"/>
</dbReference>
<evidence type="ECO:0000256" key="6">
    <source>
        <dbReference type="ARBA" id="ARBA00022970"/>
    </source>
</evidence>
<keyword evidence="5 9" id="KW-0812">Transmembrane</keyword>
<reference evidence="11 12" key="1">
    <citation type="submission" date="2007-01" db="EMBL/GenBank/DDBJ databases">
        <title>Complete sequence of Psychromonas ingrahamii 37.</title>
        <authorList>
            <consortium name="US DOE Joint Genome Institute"/>
            <person name="Copeland A."/>
            <person name="Lucas S."/>
            <person name="Lapidus A."/>
            <person name="Barry K."/>
            <person name="Detter J.C."/>
            <person name="Glavina del Rio T."/>
            <person name="Hammon N."/>
            <person name="Israni S."/>
            <person name="Dalin E."/>
            <person name="Tice H."/>
            <person name="Pitluck S."/>
            <person name="Thompson L.S."/>
            <person name="Brettin T."/>
            <person name="Bruce D."/>
            <person name="Han C."/>
            <person name="Tapia R."/>
            <person name="Schmutz J."/>
            <person name="Larimer F."/>
            <person name="Land M."/>
            <person name="Hauser L."/>
            <person name="Kyrpides N."/>
            <person name="Ivanova N."/>
            <person name="Staley J."/>
            <person name="Richardson P."/>
        </authorList>
    </citation>
    <scope>NUCLEOTIDE SEQUENCE [LARGE SCALE GENOMIC DNA]</scope>
    <source>
        <strain evidence="11 12">37</strain>
    </source>
</reference>
<protein>
    <submittedName>
        <fullName evidence="11">Amino acid ABC transporter membrane protein 2, PAAT family</fullName>
    </submittedName>
</protein>
<comment type="subcellular location">
    <subcellularLocation>
        <location evidence="1">Cell inner membrane</location>
        <topology evidence="1">Multi-pass membrane protein</topology>
    </subcellularLocation>
    <subcellularLocation>
        <location evidence="9">Cell membrane</location>
        <topology evidence="9">Multi-pass membrane protein</topology>
    </subcellularLocation>
</comment>
<dbReference type="Pfam" id="PF00528">
    <property type="entry name" value="BPD_transp_1"/>
    <property type="match status" value="1"/>
</dbReference>
<dbReference type="OrthoDB" id="7341446at2"/>
<evidence type="ECO:0000256" key="3">
    <source>
        <dbReference type="ARBA" id="ARBA00022448"/>
    </source>
</evidence>
<dbReference type="Gene3D" id="1.10.3720.10">
    <property type="entry name" value="MetI-like"/>
    <property type="match status" value="1"/>
</dbReference>
<evidence type="ECO:0000256" key="2">
    <source>
        <dbReference type="ARBA" id="ARBA00010072"/>
    </source>
</evidence>
<keyword evidence="8 9" id="KW-0472">Membrane</keyword>
<keyword evidence="6" id="KW-0029">Amino-acid transport</keyword>
<dbReference type="Proteomes" id="UP000000639">
    <property type="component" value="Chromosome"/>
</dbReference>
<keyword evidence="12" id="KW-1185">Reference proteome</keyword>
<keyword evidence="4" id="KW-1003">Cell membrane</keyword>
<proteinExistence type="inferred from homology"/>
<keyword evidence="3 9" id="KW-0813">Transport</keyword>
<comment type="similarity">
    <text evidence="2">Belongs to the binding-protein-dependent transport system permease family. HisMQ subfamily.</text>
</comment>
<evidence type="ECO:0000259" key="10">
    <source>
        <dbReference type="PROSITE" id="PS50928"/>
    </source>
</evidence>
<feature type="transmembrane region" description="Helical" evidence="9">
    <location>
        <begin position="22"/>
        <end position="44"/>
    </location>
</feature>
<dbReference type="AlphaFoldDB" id="A1SS09"/>
<dbReference type="STRING" id="357804.Ping_0413"/>
<dbReference type="InterPro" id="IPR043429">
    <property type="entry name" value="ArtM/GltK/GlnP/TcyL/YhdX-like"/>
</dbReference>
<dbReference type="InterPro" id="IPR035906">
    <property type="entry name" value="MetI-like_sf"/>
</dbReference>
<dbReference type="GO" id="GO:0043190">
    <property type="term" value="C:ATP-binding cassette (ABC) transporter complex"/>
    <property type="evidence" value="ECO:0007669"/>
    <property type="project" value="InterPro"/>
</dbReference>
<evidence type="ECO:0000256" key="4">
    <source>
        <dbReference type="ARBA" id="ARBA00022475"/>
    </source>
</evidence>
<evidence type="ECO:0000313" key="11">
    <source>
        <dbReference type="EMBL" id="ABM02274.1"/>
    </source>
</evidence>